<evidence type="ECO:0000259" key="1">
    <source>
        <dbReference type="Pfam" id="PF05699"/>
    </source>
</evidence>
<gene>
    <name evidence="2" type="ORF">CINCED_3A003858</name>
</gene>
<dbReference type="EMBL" id="CABPRJ010000026">
    <property type="protein sequence ID" value="VVC26146.1"/>
    <property type="molecule type" value="Genomic_DNA"/>
</dbReference>
<evidence type="ECO:0000313" key="2">
    <source>
        <dbReference type="EMBL" id="VVC26146.1"/>
    </source>
</evidence>
<evidence type="ECO:0000313" key="3">
    <source>
        <dbReference type="Proteomes" id="UP000325440"/>
    </source>
</evidence>
<sequence length="147" mass="16977">MFLDFNKLMKVSGISTDNKYLGKLKVQCDSRKKYLLPNLLWTLSSELKASFLELEEVYRRILIIPVSSATAERSFSTVVRRMKTYNRSIMTGKRLHSLVLALLSIEREKTEEFITYPGDILNVFSCGCAFLFENKKQTELSKYANKS</sequence>
<proteinExistence type="predicted"/>
<accession>A0A5E4MA84</accession>
<dbReference type="AlphaFoldDB" id="A0A5E4MA84"/>
<dbReference type="InterPro" id="IPR008906">
    <property type="entry name" value="HATC_C_dom"/>
</dbReference>
<dbReference type="OrthoDB" id="6611240at2759"/>
<dbReference type="GO" id="GO:0046983">
    <property type="term" value="F:protein dimerization activity"/>
    <property type="evidence" value="ECO:0007669"/>
    <property type="project" value="InterPro"/>
</dbReference>
<dbReference type="Proteomes" id="UP000325440">
    <property type="component" value="Unassembled WGS sequence"/>
</dbReference>
<name>A0A5E4MA84_9HEMI</name>
<organism evidence="2 3">
    <name type="scientific">Cinara cedri</name>
    <dbReference type="NCBI Taxonomy" id="506608"/>
    <lineage>
        <taxon>Eukaryota</taxon>
        <taxon>Metazoa</taxon>
        <taxon>Ecdysozoa</taxon>
        <taxon>Arthropoda</taxon>
        <taxon>Hexapoda</taxon>
        <taxon>Insecta</taxon>
        <taxon>Pterygota</taxon>
        <taxon>Neoptera</taxon>
        <taxon>Paraneoptera</taxon>
        <taxon>Hemiptera</taxon>
        <taxon>Sternorrhyncha</taxon>
        <taxon>Aphidomorpha</taxon>
        <taxon>Aphidoidea</taxon>
        <taxon>Aphididae</taxon>
        <taxon>Lachninae</taxon>
        <taxon>Cinara</taxon>
    </lineage>
</organism>
<dbReference type="Pfam" id="PF05699">
    <property type="entry name" value="Dimer_Tnp_hAT"/>
    <property type="match status" value="1"/>
</dbReference>
<keyword evidence="3" id="KW-1185">Reference proteome</keyword>
<reference evidence="2 3" key="1">
    <citation type="submission" date="2019-08" db="EMBL/GenBank/DDBJ databases">
        <authorList>
            <person name="Alioto T."/>
            <person name="Alioto T."/>
            <person name="Gomez Garrido J."/>
        </authorList>
    </citation>
    <scope>NUCLEOTIDE SEQUENCE [LARGE SCALE GENOMIC DNA]</scope>
</reference>
<feature type="domain" description="HAT C-terminal dimerisation" evidence="1">
    <location>
        <begin position="41"/>
        <end position="106"/>
    </location>
</feature>
<protein>
    <submittedName>
        <fullName evidence="2">HAT, C-terminal dimerisation domain</fullName>
    </submittedName>
</protein>